<dbReference type="EMBL" id="BJOL01000003">
    <property type="protein sequence ID" value="GED56593.1"/>
    <property type="molecule type" value="Genomic_DNA"/>
</dbReference>
<dbReference type="Proteomes" id="UP000035218">
    <property type="component" value="Unassembled WGS sequence"/>
</dbReference>
<feature type="transmembrane region" description="Helical" evidence="1">
    <location>
        <begin position="149"/>
        <end position="169"/>
    </location>
</feature>
<sequence>MYNLIKSEWYKLRKDRSFRTLAMIIVALSIFWPLYWHFDNLLDGDPLFTGLESFQRAISGNTFIIKVSLCILAGFFISSEYSTGVMKNMATSGNSRMKIFTAKLFVYSWGVILLSLLFPVFNMVISTLLSGFGAMDDQAVALLVLRTMLGTILYSASFASVAALFAIIFTNSGKTISASIIFFLTIDVIFTNIGEFIPVFETVYENSVFSLVEDIGGISPSNTELWRLTVVPILTFVGCGLAGCWVYRKKEIK</sequence>
<evidence type="ECO:0000313" key="2">
    <source>
        <dbReference type="EMBL" id="GED56593.1"/>
    </source>
</evidence>
<evidence type="ECO:0000313" key="3">
    <source>
        <dbReference type="EMBL" id="KLI00149.1"/>
    </source>
</evidence>
<name>A0A837KQZ6_9BACL</name>
<reference evidence="3 4" key="1">
    <citation type="submission" date="2015-05" db="EMBL/GenBank/DDBJ databases">
        <title>Genome sequencing project for genomic taxonomy and phylogenomics of Bacillus-like bacteria.</title>
        <authorList>
            <person name="Liu B."/>
            <person name="Wang J."/>
            <person name="Zhu Y."/>
            <person name="Liu G."/>
            <person name="Chen Q."/>
            <person name="Chen Z."/>
            <person name="Lan J."/>
            <person name="Che J."/>
            <person name="Ge C."/>
            <person name="Shi H."/>
            <person name="Pan Z."/>
            <person name="Liu X."/>
        </authorList>
    </citation>
    <scope>NUCLEOTIDE SEQUENCE [LARGE SCALE GENOMIC DNA]</scope>
    <source>
        <strain evidence="3 4">DSM 9885</strain>
    </source>
</reference>
<reference evidence="2 5" key="2">
    <citation type="submission" date="2019-06" db="EMBL/GenBank/DDBJ databases">
        <title>Whole genome shotgun sequence of Brevibacillus formosus NBRC 15716.</title>
        <authorList>
            <person name="Hosoyama A."/>
            <person name="Uohara A."/>
            <person name="Ohji S."/>
            <person name="Ichikawa N."/>
        </authorList>
    </citation>
    <scope>NUCLEOTIDE SEQUENCE [LARGE SCALE GENOMIC DNA]</scope>
    <source>
        <strain evidence="2 5">NBRC 15716</strain>
    </source>
</reference>
<evidence type="ECO:0000313" key="4">
    <source>
        <dbReference type="Proteomes" id="UP000035218"/>
    </source>
</evidence>
<comment type="caution">
    <text evidence="3">The sequence shown here is derived from an EMBL/GenBank/DDBJ whole genome shotgun (WGS) entry which is preliminary data.</text>
</comment>
<feature type="transmembrane region" description="Helical" evidence="1">
    <location>
        <begin position="181"/>
        <end position="200"/>
    </location>
</feature>
<dbReference type="PANTHER" id="PTHR37305">
    <property type="entry name" value="INTEGRAL MEMBRANE PROTEIN-RELATED"/>
    <property type="match status" value="1"/>
</dbReference>
<proteinExistence type="predicted"/>
<dbReference type="Proteomes" id="UP000319498">
    <property type="component" value="Unassembled WGS sequence"/>
</dbReference>
<dbReference type="OrthoDB" id="2388369at2"/>
<dbReference type="Pfam" id="PF12730">
    <property type="entry name" value="ABC2_membrane_4"/>
    <property type="match status" value="1"/>
</dbReference>
<keyword evidence="1" id="KW-1133">Transmembrane helix</keyword>
<dbReference type="GeneID" id="87585127"/>
<dbReference type="AlphaFoldDB" id="A0A837KQZ6"/>
<evidence type="ECO:0000256" key="1">
    <source>
        <dbReference type="SAM" id="Phobius"/>
    </source>
</evidence>
<dbReference type="RefSeq" id="WP_047069320.1">
    <property type="nucleotide sequence ID" value="NZ_BJOL01000003.1"/>
</dbReference>
<feature type="transmembrane region" description="Helical" evidence="1">
    <location>
        <begin position="21"/>
        <end position="38"/>
    </location>
</feature>
<feature type="transmembrane region" description="Helical" evidence="1">
    <location>
        <begin position="58"/>
        <end position="77"/>
    </location>
</feature>
<accession>A0A837KQZ6</accession>
<keyword evidence="5" id="KW-1185">Reference proteome</keyword>
<protein>
    <submittedName>
        <fullName evidence="2">ABC transporter permease</fullName>
    </submittedName>
</protein>
<keyword evidence="1" id="KW-0472">Membrane</keyword>
<evidence type="ECO:0000313" key="5">
    <source>
        <dbReference type="Proteomes" id="UP000319498"/>
    </source>
</evidence>
<gene>
    <name evidence="3" type="ORF">AA984_08545</name>
    <name evidence="2" type="ORF">BFO01nite_07250</name>
</gene>
<organism evidence="3 4">
    <name type="scientific">Brevibacillus formosus</name>
    <dbReference type="NCBI Taxonomy" id="54913"/>
    <lineage>
        <taxon>Bacteria</taxon>
        <taxon>Bacillati</taxon>
        <taxon>Bacillota</taxon>
        <taxon>Bacilli</taxon>
        <taxon>Bacillales</taxon>
        <taxon>Paenibacillaceae</taxon>
        <taxon>Brevibacillus</taxon>
    </lineage>
</organism>
<feature type="transmembrane region" description="Helical" evidence="1">
    <location>
        <begin position="225"/>
        <end position="247"/>
    </location>
</feature>
<feature type="transmembrane region" description="Helical" evidence="1">
    <location>
        <begin position="104"/>
        <end position="129"/>
    </location>
</feature>
<dbReference type="EMBL" id="LDCN01000002">
    <property type="protein sequence ID" value="KLI00149.1"/>
    <property type="molecule type" value="Genomic_DNA"/>
</dbReference>
<dbReference type="PANTHER" id="PTHR37305:SF1">
    <property type="entry name" value="MEMBRANE PROTEIN"/>
    <property type="match status" value="1"/>
</dbReference>
<keyword evidence="1" id="KW-0812">Transmembrane</keyword>